<keyword evidence="3" id="KW-1185">Reference proteome</keyword>
<reference evidence="2" key="1">
    <citation type="submission" date="2023-06" db="EMBL/GenBank/DDBJ databases">
        <title>Genome-scale phylogeny and comparative genomics of the fungal order Sordariales.</title>
        <authorList>
            <consortium name="Lawrence Berkeley National Laboratory"/>
            <person name="Hensen N."/>
            <person name="Bonometti L."/>
            <person name="Westerberg I."/>
            <person name="Brannstrom I.O."/>
            <person name="Guillou S."/>
            <person name="Cros-Aarteil S."/>
            <person name="Calhoun S."/>
            <person name="Haridas S."/>
            <person name="Kuo A."/>
            <person name="Mondo S."/>
            <person name="Pangilinan J."/>
            <person name="Riley R."/>
            <person name="LaButti K."/>
            <person name="Andreopoulos B."/>
            <person name="Lipzen A."/>
            <person name="Chen C."/>
            <person name="Yanf M."/>
            <person name="Daum C."/>
            <person name="Ng V."/>
            <person name="Clum A."/>
            <person name="Steindorff A."/>
            <person name="Ohm R."/>
            <person name="Martin F."/>
            <person name="Silar P."/>
            <person name="Natvig D."/>
            <person name="Lalanne C."/>
            <person name="Gautier V."/>
            <person name="Ament-velasquez S.L."/>
            <person name="Kruys A."/>
            <person name="Hutchinson M.I."/>
            <person name="Powell A.J."/>
            <person name="Barry K."/>
            <person name="Miller A.N."/>
            <person name="Grigoriev I.V."/>
            <person name="Debuchy R."/>
            <person name="Gladieux P."/>
            <person name="Thoren M.H."/>
            <person name="Johannesson H."/>
        </authorList>
    </citation>
    <scope>NUCLEOTIDE SEQUENCE</scope>
    <source>
        <strain evidence="2">SMH3187-1</strain>
    </source>
</reference>
<organism evidence="2 3">
    <name type="scientific">Schizothecium vesticola</name>
    <dbReference type="NCBI Taxonomy" id="314040"/>
    <lineage>
        <taxon>Eukaryota</taxon>
        <taxon>Fungi</taxon>
        <taxon>Dikarya</taxon>
        <taxon>Ascomycota</taxon>
        <taxon>Pezizomycotina</taxon>
        <taxon>Sordariomycetes</taxon>
        <taxon>Sordariomycetidae</taxon>
        <taxon>Sordariales</taxon>
        <taxon>Schizotheciaceae</taxon>
        <taxon>Schizothecium</taxon>
    </lineage>
</organism>
<feature type="region of interest" description="Disordered" evidence="1">
    <location>
        <begin position="54"/>
        <end position="77"/>
    </location>
</feature>
<accession>A0AA40BQV7</accession>
<proteinExistence type="predicted"/>
<evidence type="ECO:0000313" key="2">
    <source>
        <dbReference type="EMBL" id="KAK0738762.1"/>
    </source>
</evidence>
<protein>
    <submittedName>
        <fullName evidence="2">Uncharacterized protein</fullName>
    </submittedName>
</protein>
<gene>
    <name evidence="2" type="ORF">B0T18DRAFT_394991</name>
</gene>
<dbReference type="Proteomes" id="UP001172155">
    <property type="component" value="Unassembled WGS sequence"/>
</dbReference>
<comment type="caution">
    <text evidence="2">The sequence shown here is derived from an EMBL/GenBank/DDBJ whole genome shotgun (WGS) entry which is preliminary data.</text>
</comment>
<sequence>MEGGGLTLTYISWYQNNLGGVYLRCLCEDLGLAQDQHFVIRVDTCDFPAIPANYPQRTEPQSPIPGSKCQLNSGRSTKATEDPLLHNQVHDDTQDLFGVAKASTSVPLRLPERLTGAEPGIRETADPNTFFSLYRLYPDDVTSNLSIPALIKKQPFV</sequence>
<dbReference type="AlphaFoldDB" id="A0AA40BQV7"/>
<name>A0AA40BQV7_9PEZI</name>
<evidence type="ECO:0000313" key="3">
    <source>
        <dbReference type="Proteomes" id="UP001172155"/>
    </source>
</evidence>
<evidence type="ECO:0000256" key="1">
    <source>
        <dbReference type="SAM" id="MobiDB-lite"/>
    </source>
</evidence>
<dbReference type="EMBL" id="JAUKUD010000007">
    <property type="protein sequence ID" value="KAK0738762.1"/>
    <property type="molecule type" value="Genomic_DNA"/>
</dbReference>